<protein>
    <submittedName>
        <fullName evidence="2">Uncharacterized protein</fullName>
    </submittedName>
</protein>
<gene>
    <name evidence="2" type="ORF">UFOVP726_66</name>
</gene>
<proteinExistence type="predicted"/>
<feature type="region of interest" description="Disordered" evidence="1">
    <location>
        <begin position="87"/>
        <end position="112"/>
    </location>
</feature>
<dbReference type="EMBL" id="LR796695">
    <property type="protein sequence ID" value="CAB4159887.1"/>
    <property type="molecule type" value="Genomic_DNA"/>
</dbReference>
<name>A0A6J5NLT1_9CAUD</name>
<organism evidence="2">
    <name type="scientific">uncultured Caudovirales phage</name>
    <dbReference type="NCBI Taxonomy" id="2100421"/>
    <lineage>
        <taxon>Viruses</taxon>
        <taxon>Duplodnaviria</taxon>
        <taxon>Heunggongvirae</taxon>
        <taxon>Uroviricota</taxon>
        <taxon>Caudoviricetes</taxon>
        <taxon>Peduoviridae</taxon>
        <taxon>Maltschvirus</taxon>
        <taxon>Maltschvirus maltsch</taxon>
    </lineage>
</organism>
<evidence type="ECO:0000256" key="1">
    <source>
        <dbReference type="SAM" id="MobiDB-lite"/>
    </source>
</evidence>
<sequence length="138" mass="15009">MPGMATNRPRVVNRMPQFLTATQARAQRTVLTMLIPIGSEAAGMTPRETSDLINSQYRDVQTVGTVARGRIGYLAEYAAAVHEAPGTLLGTNTPRPSRNGRPSQGVVWGPSGEPEFLRKGAEQARPLVEQVLKRGMRL</sequence>
<accession>A0A6J5NLT1</accession>
<reference evidence="2" key="1">
    <citation type="submission" date="2020-04" db="EMBL/GenBank/DDBJ databases">
        <authorList>
            <person name="Chiriac C."/>
            <person name="Salcher M."/>
            <person name="Ghai R."/>
            <person name="Kavagutti S V."/>
        </authorList>
    </citation>
    <scope>NUCLEOTIDE SEQUENCE</scope>
</reference>
<feature type="compositionally biased region" description="Polar residues" evidence="1">
    <location>
        <begin position="89"/>
        <end position="102"/>
    </location>
</feature>
<evidence type="ECO:0000313" key="2">
    <source>
        <dbReference type="EMBL" id="CAB4159887.1"/>
    </source>
</evidence>